<comment type="caution">
    <text evidence="1">The sequence shown here is derived from an EMBL/GenBank/DDBJ whole genome shotgun (WGS) entry which is preliminary data.</text>
</comment>
<keyword evidence="2" id="KW-1185">Reference proteome</keyword>
<name>A0AAV9UMI9_9PEZI</name>
<dbReference type="AlphaFoldDB" id="A0AAV9UMI9"/>
<accession>A0AAV9UMI9</accession>
<evidence type="ECO:0000313" key="2">
    <source>
        <dbReference type="Proteomes" id="UP001375240"/>
    </source>
</evidence>
<organism evidence="1 2">
    <name type="scientific">Orbilia brochopaga</name>
    <dbReference type="NCBI Taxonomy" id="3140254"/>
    <lineage>
        <taxon>Eukaryota</taxon>
        <taxon>Fungi</taxon>
        <taxon>Dikarya</taxon>
        <taxon>Ascomycota</taxon>
        <taxon>Pezizomycotina</taxon>
        <taxon>Orbiliomycetes</taxon>
        <taxon>Orbiliales</taxon>
        <taxon>Orbiliaceae</taxon>
        <taxon>Orbilia</taxon>
    </lineage>
</organism>
<dbReference type="Proteomes" id="UP001375240">
    <property type="component" value="Unassembled WGS sequence"/>
</dbReference>
<sequence length="190" mass="21819">MPTPPDHEIFHDSFYAGHVNAVNKIISTLSYIEGWIVDQHSFLTEAEEILKDMSGRIKIIITNVNDEGVRLDDMRPHFQAILSALSLHHGKLKRRLPERRKEMATLKQELVAANIRQDQKLKVIMAELPKFYWGSSSPLKRILEVGEGITTQTKRLMMHVNNLAVVEDGQRTVEAGIWNCRQLLRKAEEQ</sequence>
<proteinExistence type="predicted"/>
<protein>
    <submittedName>
        <fullName evidence="1">Uncharacterized protein</fullName>
    </submittedName>
</protein>
<reference evidence="1 2" key="1">
    <citation type="submission" date="2019-10" db="EMBL/GenBank/DDBJ databases">
        <authorList>
            <person name="Palmer J.M."/>
        </authorList>
    </citation>
    <scope>NUCLEOTIDE SEQUENCE [LARGE SCALE GENOMIC DNA]</scope>
    <source>
        <strain evidence="1 2">TWF696</strain>
    </source>
</reference>
<dbReference type="EMBL" id="JAVHNQ010000006">
    <property type="protein sequence ID" value="KAK6344270.1"/>
    <property type="molecule type" value="Genomic_DNA"/>
</dbReference>
<evidence type="ECO:0000313" key="1">
    <source>
        <dbReference type="EMBL" id="KAK6344270.1"/>
    </source>
</evidence>
<gene>
    <name evidence="1" type="ORF">TWF696_007912</name>
</gene>